<feature type="compositionally biased region" description="Polar residues" evidence="1">
    <location>
        <begin position="88"/>
        <end position="103"/>
    </location>
</feature>
<dbReference type="AlphaFoldDB" id="A0ABD0KSS8"/>
<feature type="compositionally biased region" description="Polar residues" evidence="1">
    <location>
        <begin position="1"/>
        <end position="18"/>
    </location>
</feature>
<feature type="region of interest" description="Disordered" evidence="1">
    <location>
        <begin position="1"/>
        <end position="335"/>
    </location>
</feature>
<feature type="compositionally biased region" description="Basic and acidic residues" evidence="1">
    <location>
        <begin position="129"/>
        <end position="139"/>
    </location>
</feature>
<keyword evidence="3" id="KW-1185">Reference proteome</keyword>
<comment type="caution">
    <text evidence="2">The sequence shown here is derived from an EMBL/GenBank/DDBJ whole genome shotgun (WGS) entry which is preliminary data.</text>
</comment>
<feature type="compositionally biased region" description="Polar residues" evidence="1">
    <location>
        <begin position="160"/>
        <end position="171"/>
    </location>
</feature>
<organism evidence="2 3">
    <name type="scientific">Batillaria attramentaria</name>
    <dbReference type="NCBI Taxonomy" id="370345"/>
    <lineage>
        <taxon>Eukaryota</taxon>
        <taxon>Metazoa</taxon>
        <taxon>Spiralia</taxon>
        <taxon>Lophotrochozoa</taxon>
        <taxon>Mollusca</taxon>
        <taxon>Gastropoda</taxon>
        <taxon>Caenogastropoda</taxon>
        <taxon>Sorbeoconcha</taxon>
        <taxon>Cerithioidea</taxon>
        <taxon>Batillariidae</taxon>
        <taxon>Batillaria</taxon>
    </lineage>
</organism>
<evidence type="ECO:0000256" key="1">
    <source>
        <dbReference type="SAM" id="MobiDB-lite"/>
    </source>
</evidence>
<feature type="compositionally biased region" description="Polar residues" evidence="1">
    <location>
        <begin position="220"/>
        <end position="242"/>
    </location>
</feature>
<reference evidence="2 3" key="1">
    <citation type="journal article" date="2023" name="Sci. Data">
        <title>Genome assembly of the Korean intertidal mud-creeper Batillaria attramentaria.</title>
        <authorList>
            <person name="Patra A.K."/>
            <person name="Ho P.T."/>
            <person name="Jun S."/>
            <person name="Lee S.J."/>
            <person name="Kim Y."/>
            <person name="Won Y.J."/>
        </authorList>
    </citation>
    <scope>NUCLEOTIDE SEQUENCE [LARGE SCALE GENOMIC DNA]</scope>
    <source>
        <strain evidence="2">Wonlab-2016</strain>
    </source>
</reference>
<evidence type="ECO:0000313" key="2">
    <source>
        <dbReference type="EMBL" id="KAK7489954.1"/>
    </source>
</evidence>
<protein>
    <submittedName>
        <fullName evidence="2">Uncharacterized protein</fullName>
    </submittedName>
</protein>
<feature type="compositionally biased region" description="Polar residues" evidence="1">
    <location>
        <begin position="269"/>
        <end position="290"/>
    </location>
</feature>
<proteinExistence type="predicted"/>
<dbReference type="EMBL" id="JACVVK020000132">
    <property type="protein sequence ID" value="KAK7489954.1"/>
    <property type="molecule type" value="Genomic_DNA"/>
</dbReference>
<evidence type="ECO:0000313" key="3">
    <source>
        <dbReference type="Proteomes" id="UP001519460"/>
    </source>
</evidence>
<name>A0ABD0KSS8_9CAEN</name>
<dbReference type="Proteomes" id="UP001519460">
    <property type="component" value="Unassembled WGS sequence"/>
</dbReference>
<feature type="compositionally biased region" description="Polar residues" evidence="1">
    <location>
        <begin position="251"/>
        <end position="260"/>
    </location>
</feature>
<sequence length="335" mass="35526">MVSERSCSTVSQAETVGSGSAKVVKPTASKTTGKKTAGGEDDGKACPPKENAPQNTDRSKVQPAWTKVIPSGSSETQHRCHCNKGVNPRSNLTKTQTTGQRPGSGSGIPRSPARGGNTPPSKLPSATARRQDGSVERPKPPAKQATFVKDSPSSLKDPKTPSSASSNNNVRLRTRSASRNRSQSDKRKLWRVSFGWHQPYKQIQAQRNAKEAPPALKRATVTNGNKQQQRPSNIARPQTGGTPPQIWQYCRKTTSTSTPGSKLGGPGASPSTKSNLPSRNNLNKSGSASSLRKAGSGSSLTKTSSGSSLSKGSAPLRYQEAGHCVRGYQDRCEKV</sequence>
<gene>
    <name evidence="2" type="ORF">BaRGS_00018819</name>
</gene>
<feature type="compositionally biased region" description="Low complexity" evidence="1">
    <location>
        <begin position="295"/>
        <end position="313"/>
    </location>
</feature>
<accession>A0ABD0KSS8</accession>